<dbReference type="GO" id="GO:0016740">
    <property type="term" value="F:transferase activity"/>
    <property type="evidence" value="ECO:0007669"/>
    <property type="project" value="UniProtKB-KW"/>
</dbReference>
<dbReference type="OrthoDB" id="9795390at2"/>
<keyword evidence="2" id="KW-0808">Transferase</keyword>
<accession>D0LMJ3</accession>
<dbReference type="eggNOG" id="COG0661">
    <property type="taxonomic scope" value="Bacteria"/>
</dbReference>
<dbReference type="RefSeq" id="WP_012831272.1">
    <property type="nucleotide sequence ID" value="NC_013440.1"/>
</dbReference>
<dbReference type="KEGG" id="hoh:Hoch_6206"/>
<dbReference type="InterPro" id="IPR004147">
    <property type="entry name" value="ABC1_dom"/>
</dbReference>
<keyword evidence="8" id="KW-1185">Reference proteome</keyword>
<dbReference type="SUPFAM" id="SSF56112">
    <property type="entry name" value="Protein kinase-like (PK-like)"/>
    <property type="match status" value="1"/>
</dbReference>
<name>D0LMJ3_HALO1</name>
<dbReference type="PANTHER" id="PTHR43851">
    <property type="match status" value="1"/>
</dbReference>
<dbReference type="HOGENOM" id="CLU_006533_9_3_7"/>
<protein>
    <submittedName>
        <fullName evidence="7">ABC-1 domain protein</fullName>
    </submittedName>
</protein>
<keyword evidence="3" id="KW-0547">Nucleotide-binding</keyword>
<evidence type="ECO:0000256" key="5">
    <source>
        <dbReference type="SAM" id="MobiDB-lite"/>
    </source>
</evidence>
<organism evidence="7 8">
    <name type="scientific">Haliangium ochraceum (strain DSM 14365 / JCM 11303 / SMP-2)</name>
    <dbReference type="NCBI Taxonomy" id="502025"/>
    <lineage>
        <taxon>Bacteria</taxon>
        <taxon>Pseudomonadati</taxon>
        <taxon>Myxococcota</taxon>
        <taxon>Polyangia</taxon>
        <taxon>Haliangiales</taxon>
        <taxon>Kofleriaceae</taxon>
        <taxon>Haliangium</taxon>
    </lineage>
</organism>
<evidence type="ECO:0000256" key="3">
    <source>
        <dbReference type="ARBA" id="ARBA00022741"/>
    </source>
</evidence>
<gene>
    <name evidence="7" type="ordered locus">Hoch_6206</name>
</gene>
<dbReference type="GO" id="GO:0005524">
    <property type="term" value="F:ATP binding"/>
    <property type="evidence" value="ECO:0007669"/>
    <property type="project" value="UniProtKB-KW"/>
</dbReference>
<evidence type="ECO:0000259" key="6">
    <source>
        <dbReference type="Pfam" id="PF03109"/>
    </source>
</evidence>
<feature type="domain" description="ABC1 atypical kinase-like" evidence="6">
    <location>
        <begin position="101"/>
        <end position="329"/>
    </location>
</feature>
<reference evidence="7 8" key="1">
    <citation type="journal article" date="2010" name="Stand. Genomic Sci.">
        <title>Complete genome sequence of Haliangium ochraceum type strain (SMP-2).</title>
        <authorList>
            <consortium name="US DOE Joint Genome Institute (JGI-PGF)"/>
            <person name="Ivanova N."/>
            <person name="Daum C."/>
            <person name="Lang E."/>
            <person name="Abt B."/>
            <person name="Kopitz M."/>
            <person name="Saunders E."/>
            <person name="Lapidus A."/>
            <person name="Lucas S."/>
            <person name="Glavina Del Rio T."/>
            <person name="Nolan M."/>
            <person name="Tice H."/>
            <person name="Copeland A."/>
            <person name="Cheng J.F."/>
            <person name="Chen F."/>
            <person name="Bruce D."/>
            <person name="Goodwin L."/>
            <person name="Pitluck S."/>
            <person name="Mavromatis K."/>
            <person name="Pati A."/>
            <person name="Mikhailova N."/>
            <person name="Chen A."/>
            <person name="Palaniappan K."/>
            <person name="Land M."/>
            <person name="Hauser L."/>
            <person name="Chang Y.J."/>
            <person name="Jeffries C.D."/>
            <person name="Detter J.C."/>
            <person name="Brettin T."/>
            <person name="Rohde M."/>
            <person name="Goker M."/>
            <person name="Bristow J."/>
            <person name="Markowitz V."/>
            <person name="Eisen J.A."/>
            <person name="Hugenholtz P."/>
            <person name="Kyrpides N.C."/>
            <person name="Klenk H.P."/>
        </authorList>
    </citation>
    <scope>NUCLEOTIDE SEQUENCE [LARGE SCALE GENOMIC DNA]</scope>
    <source>
        <strain evidence="8">DSM 14365 / CIP 107738 / JCM 11303 / AJ 13395 / SMP-2</strain>
    </source>
</reference>
<dbReference type="EMBL" id="CP001804">
    <property type="protein sequence ID" value="ACY18680.1"/>
    <property type="molecule type" value="Genomic_DNA"/>
</dbReference>
<evidence type="ECO:0000256" key="1">
    <source>
        <dbReference type="ARBA" id="ARBA00009670"/>
    </source>
</evidence>
<dbReference type="STRING" id="502025.Hoch_6206"/>
<proteinExistence type="inferred from homology"/>
<dbReference type="InterPro" id="IPR034646">
    <property type="entry name" value="ADCK3_dom"/>
</dbReference>
<feature type="region of interest" description="Disordered" evidence="5">
    <location>
        <begin position="1"/>
        <end position="29"/>
    </location>
</feature>
<evidence type="ECO:0000313" key="7">
    <source>
        <dbReference type="EMBL" id="ACY18680.1"/>
    </source>
</evidence>
<evidence type="ECO:0000256" key="4">
    <source>
        <dbReference type="ARBA" id="ARBA00022840"/>
    </source>
</evidence>
<dbReference type="Proteomes" id="UP000001880">
    <property type="component" value="Chromosome"/>
</dbReference>
<dbReference type="Pfam" id="PF03109">
    <property type="entry name" value="ABC1"/>
    <property type="match status" value="1"/>
</dbReference>
<sequence length="454" mass="49814">MKPPRSAGGDDDETHPSENDGDPPALDSVAPGWAKRLAASARVAGSAARLAVQRSDREGAIGAALARELDSMKGVAMKLGQIVSYFDGLLPEETHAALHRLQRGSAPVKLERMQRVIEDAFGQPLAALFERFDTEPVAAASIGQVYQARFRGQQVAVKVQYPDIASTMSGDIGRLRALSRIASLATAVDGPSLVDELAERMQRECDYQLEAGYQRGFRAAFASDRAVFIPAVVAERSRLRVLTTEWVRGTSFYEFAAEADAATRSRAGLSMARFAYRSLFALGTLNADPHPGNYLFPDPHTVAFLDFGCVRAFAPDFLARERALIRTVIDERRADFRGALLATGMVPRPKRFDFDLHWQVLRHQYAPYRSAEFVFTSDYVRRGMEMNGPRNSNNRFMAIPPPWIWLQRLIWGLHAVLARLGAAGPFAAVLRDALDAPLRPLPPPPGAAAGDNNA</sequence>
<evidence type="ECO:0000256" key="2">
    <source>
        <dbReference type="ARBA" id="ARBA00022679"/>
    </source>
</evidence>
<keyword evidence="4" id="KW-0067">ATP-binding</keyword>
<dbReference type="CDD" id="cd13970">
    <property type="entry name" value="ABC1_ADCK3"/>
    <property type="match status" value="1"/>
</dbReference>
<dbReference type="InterPro" id="IPR011009">
    <property type="entry name" value="Kinase-like_dom_sf"/>
</dbReference>
<dbReference type="InterPro" id="IPR051409">
    <property type="entry name" value="Atypical_kinase_ADCK"/>
</dbReference>
<evidence type="ECO:0000313" key="8">
    <source>
        <dbReference type="Proteomes" id="UP000001880"/>
    </source>
</evidence>
<dbReference type="AlphaFoldDB" id="D0LMJ3"/>
<dbReference type="PANTHER" id="PTHR43851:SF3">
    <property type="entry name" value="COENZYME Q8"/>
    <property type="match status" value="1"/>
</dbReference>
<comment type="similarity">
    <text evidence="1">Belongs to the protein kinase superfamily. ADCK protein kinase family.</text>
</comment>